<dbReference type="AlphaFoldDB" id="A0A1I7WQE4"/>
<keyword evidence="1" id="KW-1185">Reference proteome</keyword>
<name>A0A1I7WQE4_HETBA</name>
<dbReference type="Proteomes" id="UP000095283">
    <property type="component" value="Unplaced"/>
</dbReference>
<protein>
    <submittedName>
        <fullName evidence="2">HTH_Tnp_Tc3_1 domain-containing protein</fullName>
    </submittedName>
</protein>
<proteinExistence type="predicted"/>
<dbReference type="PANTHER" id="PTHR46068">
    <property type="entry name" value="PROTEIN CBG27172"/>
    <property type="match status" value="1"/>
</dbReference>
<evidence type="ECO:0000313" key="1">
    <source>
        <dbReference type="Proteomes" id="UP000095283"/>
    </source>
</evidence>
<evidence type="ECO:0000313" key="2">
    <source>
        <dbReference type="WBParaSite" id="Hba_07374"/>
    </source>
</evidence>
<sequence>MASDLNINPASMRKMVKNELGFYPYEIRRAHMFTEKMKVNRYEKTRKSPNIVRQGRASNVLFTDETMAKFCNVDIRGLRKHP</sequence>
<accession>A0A1I7WQE4</accession>
<dbReference type="WBParaSite" id="Hba_07374">
    <property type="protein sequence ID" value="Hba_07374"/>
    <property type="gene ID" value="Hba_07374"/>
</dbReference>
<reference evidence="2" key="1">
    <citation type="submission" date="2016-11" db="UniProtKB">
        <authorList>
            <consortium name="WormBaseParasite"/>
        </authorList>
    </citation>
    <scope>IDENTIFICATION</scope>
</reference>
<organism evidence="1 2">
    <name type="scientific">Heterorhabditis bacteriophora</name>
    <name type="common">Entomopathogenic nematode worm</name>
    <dbReference type="NCBI Taxonomy" id="37862"/>
    <lineage>
        <taxon>Eukaryota</taxon>
        <taxon>Metazoa</taxon>
        <taxon>Ecdysozoa</taxon>
        <taxon>Nematoda</taxon>
        <taxon>Chromadorea</taxon>
        <taxon>Rhabditida</taxon>
        <taxon>Rhabditina</taxon>
        <taxon>Rhabditomorpha</taxon>
        <taxon>Strongyloidea</taxon>
        <taxon>Heterorhabditidae</taxon>
        <taxon>Heterorhabditis</taxon>
    </lineage>
</organism>
<dbReference type="PANTHER" id="PTHR46068:SF1">
    <property type="entry name" value="TRANSPOSASE IS30-LIKE HTH DOMAIN-CONTAINING PROTEIN"/>
    <property type="match status" value="1"/>
</dbReference>